<dbReference type="Proteomes" id="UP000681290">
    <property type="component" value="Unassembled WGS sequence"/>
</dbReference>
<gene>
    <name evidence="1" type="ORF">J15TS10_23710</name>
</gene>
<evidence type="ECO:0000313" key="2">
    <source>
        <dbReference type="Proteomes" id="UP000681290"/>
    </source>
</evidence>
<protein>
    <submittedName>
        <fullName evidence="1">Uncharacterized protein</fullName>
    </submittedName>
</protein>
<proteinExistence type="predicted"/>
<evidence type="ECO:0000313" key="1">
    <source>
        <dbReference type="EMBL" id="GIP58557.1"/>
    </source>
</evidence>
<dbReference type="EMBL" id="BOSM01000003">
    <property type="protein sequence ID" value="GIP58557.1"/>
    <property type="molecule type" value="Genomic_DNA"/>
</dbReference>
<organism evidence="1 2">
    <name type="scientific">Paenibacillus woosongensis</name>
    <dbReference type="NCBI Taxonomy" id="307580"/>
    <lineage>
        <taxon>Bacteria</taxon>
        <taxon>Bacillati</taxon>
        <taxon>Bacillota</taxon>
        <taxon>Bacilli</taxon>
        <taxon>Bacillales</taxon>
        <taxon>Paenibacillaceae</taxon>
        <taxon>Paenibacillus</taxon>
    </lineage>
</organism>
<accession>A0ABQ4MS49</accession>
<name>A0ABQ4MS49_9BACL</name>
<comment type="caution">
    <text evidence="1">The sequence shown here is derived from an EMBL/GenBank/DDBJ whole genome shotgun (WGS) entry which is preliminary data.</text>
</comment>
<keyword evidence="2" id="KW-1185">Reference proteome</keyword>
<reference evidence="1 2" key="1">
    <citation type="submission" date="2021-03" db="EMBL/GenBank/DDBJ databases">
        <title>Antimicrobial resistance genes in bacteria isolated from Japanese honey, and their potential for conferring macrolide and lincosamide resistance in the American foulbrood pathogen Paenibacillus larvae.</title>
        <authorList>
            <person name="Okamoto M."/>
            <person name="Kumagai M."/>
            <person name="Kanamori H."/>
            <person name="Takamatsu D."/>
        </authorList>
    </citation>
    <scope>NUCLEOTIDE SEQUENCE [LARGE SCALE GENOMIC DNA]</scope>
    <source>
        <strain evidence="1 2">J15TS10</strain>
    </source>
</reference>
<sequence length="68" mass="7410">MALLGPLFEPLFGKRHAKLGLARGTHSTSCVMCLSIKLRGKNLFYYRKQAAAKSRFAGSEGEGTILLP</sequence>